<dbReference type="InterPro" id="IPR050317">
    <property type="entry name" value="Plant_Fungal_Acyltransferase"/>
</dbReference>
<name>A0A445FPQ9_GLYSO</name>
<sequence>MNNSLSKLLSYYYPVAGRLDDTKPIKEIPLLLVQLTRFHGGDQGLVIGVLLSHPLTDATGIVDFMNRWAKLARGEELDPNEIPFLDRTLLKFPHIPSSKLPDRWKPVPQSQVPGNDDGIDKQKKRSDRLDSRIRNNVQMTRRYIRQRLCLTKCRYAV</sequence>
<organism evidence="3 4">
    <name type="scientific">Glycine soja</name>
    <name type="common">Wild soybean</name>
    <dbReference type="NCBI Taxonomy" id="3848"/>
    <lineage>
        <taxon>Eukaryota</taxon>
        <taxon>Viridiplantae</taxon>
        <taxon>Streptophyta</taxon>
        <taxon>Embryophyta</taxon>
        <taxon>Tracheophyta</taxon>
        <taxon>Spermatophyta</taxon>
        <taxon>Magnoliopsida</taxon>
        <taxon>eudicotyledons</taxon>
        <taxon>Gunneridae</taxon>
        <taxon>Pentapetalae</taxon>
        <taxon>rosids</taxon>
        <taxon>fabids</taxon>
        <taxon>Fabales</taxon>
        <taxon>Fabaceae</taxon>
        <taxon>Papilionoideae</taxon>
        <taxon>50 kb inversion clade</taxon>
        <taxon>NPAAA clade</taxon>
        <taxon>indigoferoid/millettioid clade</taxon>
        <taxon>Phaseoleae</taxon>
        <taxon>Glycine</taxon>
        <taxon>Glycine subgen. Soja</taxon>
    </lineage>
</organism>
<comment type="similarity">
    <text evidence="1">Belongs to the plant acyltransferase family.</text>
</comment>
<dbReference type="Proteomes" id="UP000289340">
    <property type="component" value="Chromosome 18"/>
</dbReference>
<keyword evidence="4" id="KW-1185">Reference proteome</keyword>
<gene>
    <name evidence="3" type="ORF">D0Y65_047651</name>
</gene>
<evidence type="ECO:0000313" key="4">
    <source>
        <dbReference type="Proteomes" id="UP000289340"/>
    </source>
</evidence>
<accession>A0A445FPQ9</accession>
<protein>
    <recommendedName>
        <fullName evidence="5">Shikimate O-hydroxycinnamoyltransferase</fullName>
    </recommendedName>
</protein>
<evidence type="ECO:0000313" key="3">
    <source>
        <dbReference type="EMBL" id="RZB50880.1"/>
    </source>
</evidence>
<feature type="region of interest" description="Disordered" evidence="2">
    <location>
        <begin position="100"/>
        <end position="127"/>
    </location>
</feature>
<evidence type="ECO:0008006" key="5">
    <source>
        <dbReference type="Google" id="ProtNLM"/>
    </source>
</evidence>
<dbReference type="EMBL" id="QZWG01000018">
    <property type="protein sequence ID" value="RZB50880.1"/>
    <property type="molecule type" value="Genomic_DNA"/>
</dbReference>
<evidence type="ECO:0000256" key="1">
    <source>
        <dbReference type="ARBA" id="ARBA00009861"/>
    </source>
</evidence>
<comment type="caution">
    <text evidence="3">The sequence shown here is derived from an EMBL/GenBank/DDBJ whole genome shotgun (WGS) entry which is preliminary data.</text>
</comment>
<dbReference type="Pfam" id="PF02458">
    <property type="entry name" value="Transferase"/>
    <property type="match status" value="1"/>
</dbReference>
<proteinExistence type="inferred from homology"/>
<evidence type="ECO:0000256" key="2">
    <source>
        <dbReference type="SAM" id="MobiDB-lite"/>
    </source>
</evidence>
<dbReference type="GO" id="GO:0016747">
    <property type="term" value="F:acyltransferase activity, transferring groups other than amino-acyl groups"/>
    <property type="evidence" value="ECO:0007669"/>
    <property type="project" value="TreeGrafter"/>
</dbReference>
<dbReference type="AlphaFoldDB" id="A0A445FPQ9"/>
<dbReference type="PANTHER" id="PTHR31642:SF175">
    <property type="entry name" value="SPERMIDINE HYDROXYCINNAMOYL TRANSFERASE"/>
    <property type="match status" value="1"/>
</dbReference>
<dbReference type="PANTHER" id="PTHR31642">
    <property type="entry name" value="TRICHOTHECENE 3-O-ACETYLTRANSFERASE"/>
    <property type="match status" value="1"/>
</dbReference>
<dbReference type="InterPro" id="IPR023213">
    <property type="entry name" value="CAT-like_dom_sf"/>
</dbReference>
<dbReference type="Gene3D" id="3.30.559.10">
    <property type="entry name" value="Chloramphenicol acetyltransferase-like domain"/>
    <property type="match status" value="1"/>
</dbReference>
<reference evidence="3 4" key="1">
    <citation type="submission" date="2018-09" db="EMBL/GenBank/DDBJ databases">
        <title>A high-quality reference genome of wild soybean provides a powerful tool to mine soybean genomes.</title>
        <authorList>
            <person name="Xie M."/>
            <person name="Chung C.Y.L."/>
            <person name="Li M.-W."/>
            <person name="Wong F.-L."/>
            <person name="Chan T.-F."/>
            <person name="Lam H.-M."/>
        </authorList>
    </citation>
    <scope>NUCLEOTIDE SEQUENCE [LARGE SCALE GENOMIC DNA]</scope>
    <source>
        <strain evidence="4">cv. W05</strain>
        <tissue evidence="3">Hypocotyl of etiolated seedlings</tissue>
    </source>
</reference>